<keyword evidence="8" id="KW-0508">mRNA splicing</keyword>
<dbReference type="PANTHER" id="PTHR11193">
    <property type="entry name" value="SMALL NUCLEAR RIBONUCLEOPROTEIN E"/>
    <property type="match status" value="1"/>
</dbReference>
<keyword evidence="4" id="KW-0963">Cytoplasm</keyword>
<dbReference type="PROSITE" id="PS52002">
    <property type="entry name" value="SM"/>
    <property type="match status" value="1"/>
</dbReference>
<evidence type="ECO:0000259" key="15">
    <source>
        <dbReference type="PROSITE" id="PS52002"/>
    </source>
</evidence>
<feature type="domain" description="TLDc" evidence="14">
    <location>
        <begin position="266"/>
        <end position="439"/>
    </location>
</feature>
<dbReference type="Gene3D" id="2.30.30.100">
    <property type="match status" value="1"/>
</dbReference>
<dbReference type="Pfam" id="PF07707">
    <property type="entry name" value="BACK"/>
    <property type="match status" value="1"/>
</dbReference>
<sequence length="449" mass="49674">MSFKGNAKVQKVMVQPINLIFRYLQNRSRVQVWLFENVNTRLEGHIVGFDEYMNLVLDDSEEVNIKTKNRRQLGRIMLKGDNITLIQNVNPGSGMQINPGIFICAKCTAFMERCVSYIGENAAECVKTNAFLNLTKEGLIKLISSDYFCLEEEDVWRCVLAWAKNQAGVTQPTAHWTEEERVRVCQHLSGVISHVRLLQIDSKVFAEEVEPTGAVPMELSLERYRFAALSSAKAPANPPAAHPVPPGEPDKRLQPRLLLNLFPGSAILKSDKLHLQSVLNGWFGSPKQMWKLNFRASAHGFSAVSFHRHCDGVAPTMVIALGARGEISGGYSDVPWAKNSRKGGYIHSEKAFLFTLAGSGQDNPVKFDIVKKPYAICYHPECGPIFGAGADLLISNSCSSNMDSYSNLPHSYDGPGASCTSMFGDYNFTIVDYEVYTPAPSSDSAPGKR</sequence>
<dbReference type="InterPro" id="IPR001163">
    <property type="entry name" value="Sm_dom_euk/arc"/>
</dbReference>
<evidence type="ECO:0000256" key="1">
    <source>
        <dbReference type="ARBA" id="ARBA00004123"/>
    </source>
</evidence>
<dbReference type="EMBL" id="AJVK01003145">
    <property type="status" value="NOT_ANNOTATED_CDS"/>
    <property type="molecule type" value="Genomic_DNA"/>
</dbReference>
<evidence type="ECO:0000256" key="9">
    <source>
        <dbReference type="ARBA" id="ARBA00023242"/>
    </source>
</evidence>
<dbReference type="Gene3D" id="1.25.40.420">
    <property type="match status" value="1"/>
</dbReference>
<dbReference type="GO" id="GO:0005681">
    <property type="term" value="C:spliceosomal complex"/>
    <property type="evidence" value="ECO:0007669"/>
    <property type="project" value="UniProtKB-KW"/>
</dbReference>
<dbReference type="EnsemblMetazoa" id="PPAI002200-RA">
    <property type="protein sequence ID" value="PPAI002200-PA"/>
    <property type="gene ID" value="PPAI002200"/>
</dbReference>
<evidence type="ECO:0000256" key="13">
    <source>
        <dbReference type="ARBA" id="ARBA00071875"/>
    </source>
</evidence>
<dbReference type="InterPro" id="IPR010920">
    <property type="entry name" value="LSM_dom_sf"/>
</dbReference>
<evidence type="ECO:0000256" key="6">
    <source>
        <dbReference type="ARBA" id="ARBA00022728"/>
    </source>
</evidence>
<organism evidence="16 17">
    <name type="scientific">Phlebotomus papatasi</name>
    <name type="common">Sandfly</name>
    <dbReference type="NCBI Taxonomy" id="29031"/>
    <lineage>
        <taxon>Eukaryota</taxon>
        <taxon>Metazoa</taxon>
        <taxon>Ecdysozoa</taxon>
        <taxon>Arthropoda</taxon>
        <taxon>Hexapoda</taxon>
        <taxon>Insecta</taxon>
        <taxon>Pterygota</taxon>
        <taxon>Neoptera</taxon>
        <taxon>Endopterygota</taxon>
        <taxon>Diptera</taxon>
        <taxon>Nematocera</taxon>
        <taxon>Psychodoidea</taxon>
        <taxon>Psychodidae</taxon>
        <taxon>Phlebotomus</taxon>
        <taxon>Phlebotomus</taxon>
    </lineage>
</organism>
<dbReference type="GO" id="GO:0003723">
    <property type="term" value="F:RNA binding"/>
    <property type="evidence" value="ECO:0007669"/>
    <property type="project" value="UniProtKB-KW"/>
</dbReference>
<comment type="subcellular location">
    <subcellularLocation>
        <location evidence="2">Cytoplasm</location>
        <location evidence="2">Cytosol</location>
    </subcellularLocation>
    <subcellularLocation>
        <location evidence="1">Nucleus</location>
    </subcellularLocation>
</comment>
<evidence type="ECO:0000256" key="5">
    <source>
        <dbReference type="ARBA" id="ARBA00022664"/>
    </source>
</evidence>
<keyword evidence="5" id="KW-0507">mRNA processing</keyword>
<evidence type="ECO:0000256" key="12">
    <source>
        <dbReference type="ARBA" id="ARBA00058057"/>
    </source>
</evidence>
<dbReference type="AlphaFoldDB" id="A0A1B0D462"/>
<dbReference type="SUPFAM" id="SSF50182">
    <property type="entry name" value="Sm-like ribonucleoproteins"/>
    <property type="match status" value="1"/>
</dbReference>
<dbReference type="Pfam" id="PF01423">
    <property type="entry name" value="LSM"/>
    <property type="match status" value="1"/>
</dbReference>
<dbReference type="InterPro" id="IPR027078">
    <property type="entry name" value="snRNP-E"/>
</dbReference>
<dbReference type="SMART" id="SM00651">
    <property type="entry name" value="Sm"/>
    <property type="match status" value="1"/>
</dbReference>
<comment type="function">
    <text evidence="12">Plays a role in pre-mRNA splicing as a core component of the spliceosomal U1, U2, U4 and U5 small nuclear ribonucleoproteins (snRNPs), the building blocks of the spliceosome.</text>
</comment>
<comment type="similarity">
    <text evidence="3">Belongs to the snRNP Sm proteins family.</text>
</comment>
<evidence type="ECO:0000256" key="2">
    <source>
        <dbReference type="ARBA" id="ARBA00004514"/>
    </source>
</evidence>
<evidence type="ECO:0000256" key="11">
    <source>
        <dbReference type="ARBA" id="ARBA00030143"/>
    </source>
</evidence>
<dbReference type="CDD" id="cd01718">
    <property type="entry name" value="Sm_E"/>
    <property type="match status" value="1"/>
</dbReference>
<keyword evidence="9" id="KW-0539">Nucleus</keyword>
<evidence type="ECO:0000313" key="16">
    <source>
        <dbReference type="EnsemblMetazoa" id="PPAI002200-PA"/>
    </source>
</evidence>
<reference evidence="16" key="1">
    <citation type="submission" date="2022-08" db="UniProtKB">
        <authorList>
            <consortium name="EnsemblMetazoa"/>
        </authorList>
    </citation>
    <scope>IDENTIFICATION</scope>
    <source>
        <strain evidence="16">Israel</strain>
    </source>
</reference>
<evidence type="ECO:0000313" key="17">
    <source>
        <dbReference type="Proteomes" id="UP000092462"/>
    </source>
</evidence>
<evidence type="ECO:0000256" key="10">
    <source>
        <dbReference type="ARBA" id="ARBA00023274"/>
    </source>
</evidence>
<dbReference type="Pfam" id="PF07534">
    <property type="entry name" value="TLD"/>
    <property type="match status" value="1"/>
</dbReference>
<name>A0A1B0D462_PHLPP</name>
<accession>A0A1B0D462</accession>
<evidence type="ECO:0000256" key="8">
    <source>
        <dbReference type="ARBA" id="ARBA00023187"/>
    </source>
</evidence>
<dbReference type="InterPro" id="IPR011705">
    <property type="entry name" value="BACK"/>
</dbReference>
<dbReference type="Proteomes" id="UP000092462">
    <property type="component" value="Unassembled WGS sequence"/>
</dbReference>
<feature type="domain" description="Sm" evidence="15">
    <location>
        <begin position="17"/>
        <end position="92"/>
    </location>
</feature>
<dbReference type="FunFam" id="2.30.30.100:FF:000013">
    <property type="entry name" value="Small nuclear ribonucleoprotein E"/>
    <property type="match status" value="1"/>
</dbReference>
<keyword evidence="6" id="KW-0747">Spliceosome</keyword>
<keyword evidence="17" id="KW-1185">Reference proteome</keyword>
<dbReference type="VEuPathDB" id="VectorBase:PPAI002200"/>
<dbReference type="PROSITE" id="PS51886">
    <property type="entry name" value="TLDC"/>
    <property type="match status" value="1"/>
</dbReference>
<dbReference type="VEuPathDB" id="VectorBase:PPAPM1_010881"/>
<dbReference type="SMART" id="SM00875">
    <property type="entry name" value="BACK"/>
    <property type="match status" value="1"/>
</dbReference>
<proteinExistence type="inferred from homology"/>
<evidence type="ECO:0000256" key="7">
    <source>
        <dbReference type="ARBA" id="ARBA00022884"/>
    </source>
</evidence>
<keyword evidence="10" id="KW-0687">Ribonucleoprotein</keyword>
<dbReference type="VEuPathDB" id="VectorBase:PPAPM1_010737"/>
<keyword evidence="7" id="KW-0694">RNA-binding</keyword>
<dbReference type="InterPro" id="IPR047575">
    <property type="entry name" value="Sm"/>
</dbReference>
<dbReference type="GO" id="GO:0000398">
    <property type="term" value="P:mRNA splicing, via spliceosome"/>
    <property type="evidence" value="ECO:0007669"/>
    <property type="project" value="InterPro"/>
</dbReference>
<protein>
    <recommendedName>
        <fullName evidence="13">Probable small nuclear ribonucleoprotein E</fullName>
    </recommendedName>
    <alternativeName>
        <fullName evidence="11">Sm protein E</fullName>
    </alternativeName>
</protein>
<dbReference type="InterPro" id="IPR006571">
    <property type="entry name" value="TLDc_dom"/>
</dbReference>
<evidence type="ECO:0000259" key="14">
    <source>
        <dbReference type="PROSITE" id="PS51886"/>
    </source>
</evidence>
<evidence type="ECO:0000256" key="4">
    <source>
        <dbReference type="ARBA" id="ARBA00022490"/>
    </source>
</evidence>
<evidence type="ECO:0000256" key="3">
    <source>
        <dbReference type="ARBA" id="ARBA00006850"/>
    </source>
</evidence>
<dbReference type="GO" id="GO:0005829">
    <property type="term" value="C:cytosol"/>
    <property type="evidence" value="ECO:0007669"/>
    <property type="project" value="UniProtKB-SubCell"/>
</dbReference>
<dbReference type="SMART" id="SM00584">
    <property type="entry name" value="TLDc"/>
    <property type="match status" value="1"/>
</dbReference>